<protein>
    <recommendedName>
        <fullName evidence="4">Protein kinase domain-containing protein</fullName>
    </recommendedName>
</protein>
<sequence>MAYKLFKEHNIHYFYFYGQKKRLNIDVVKNDIIQKHLEICLSYKNNEFSNLISKIKAEVECDPEKIQIFQNNSELDPIDPNVDLKKYSDIGLIMYTFPINAQLNYLNEEKTFSFKFNRPIRNYLKEISHLFHFQSSKQIFKINEEIISYDVPIHSILENFEDPITITIEDIIQNKMLSSTTKQSKKKFIPKVSYVNDDLESLMEENIRLREENSKLRAKLKSYESQSSSKSDNISMNSKPFTLIDVDEIDSLRRVKLIGRGNNSRVYMVSCDFALKELDLFCEENRDTTELFEKSRALLRDIEMMNIIFHRFFLSSV</sequence>
<keyword evidence="3" id="KW-1185">Reference proteome</keyword>
<comment type="caution">
    <text evidence="2">The sequence shown here is derived from an EMBL/GenBank/DDBJ whole genome shotgun (WGS) entry which is preliminary data.</text>
</comment>
<name>A0ABR2GSS6_9EUKA</name>
<dbReference type="EMBL" id="JAPFFF010000062">
    <property type="protein sequence ID" value="KAK8836999.1"/>
    <property type="molecule type" value="Genomic_DNA"/>
</dbReference>
<evidence type="ECO:0000313" key="2">
    <source>
        <dbReference type="EMBL" id="KAK8836999.1"/>
    </source>
</evidence>
<evidence type="ECO:0008006" key="4">
    <source>
        <dbReference type="Google" id="ProtNLM"/>
    </source>
</evidence>
<accession>A0ABR2GSS6</accession>
<dbReference type="Proteomes" id="UP001470230">
    <property type="component" value="Unassembled WGS sequence"/>
</dbReference>
<feature type="coiled-coil region" evidence="1">
    <location>
        <begin position="199"/>
        <end position="226"/>
    </location>
</feature>
<organism evidence="2 3">
    <name type="scientific">Tritrichomonas musculus</name>
    <dbReference type="NCBI Taxonomy" id="1915356"/>
    <lineage>
        <taxon>Eukaryota</taxon>
        <taxon>Metamonada</taxon>
        <taxon>Parabasalia</taxon>
        <taxon>Tritrichomonadida</taxon>
        <taxon>Tritrichomonadidae</taxon>
        <taxon>Tritrichomonas</taxon>
    </lineage>
</organism>
<gene>
    <name evidence="2" type="ORF">M9Y10_037035</name>
</gene>
<dbReference type="Gene3D" id="1.20.5.340">
    <property type="match status" value="1"/>
</dbReference>
<reference evidence="2 3" key="1">
    <citation type="submission" date="2024-04" db="EMBL/GenBank/DDBJ databases">
        <title>Tritrichomonas musculus Genome.</title>
        <authorList>
            <person name="Alves-Ferreira E."/>
            <person name="Grigg M."/>
            <person name="Lorenzi H."/>
            <person name="Galac M."/>
        </authorList>
    </citation>
    <scope>NUCLEOTIDE SEQUENCE [LARGE SCALE GENOMIC DNA]</scope>
    <source>
        <strain evidence="2 3">EAF2021</strain>
    </source>
</reference>
<evidence type="ECO:0000313" key="3">
    <source>
        <dbReference type="Proteomes" id="UP001470230"/>
    </source>
</evidence>
<proteinExistence type="predicted"/>
<keyword evidence="1" id="KW-0175">Coiled coil</keyword>
<evidence type="ECO:0000256" key="1">
    <source>
        <dbReference type="SAM" id="Coils"/>
    </source>
</evidence>